<sequence>MSERGMLRQQLGAWAEQQAAQLMQNHGFQFLAANYHSRYGELDLILVRDQELVFVEVKARAQTRYAQAIESISRAKQVKMLKTAMCFIQKNPQFAHYYYRFDVICFDFKQQFAKTIQHDFSQYPYDLEWIENAFTFDQEFINL</sequence>
<gene>
    <name evidence="3" type="ORF">HNP34_000537</name>
</gene>
<dbReference type="Proteomes" id="UP000548425">
    <property type="component" value="Unassembled WGS sequence"/>
</dbReference>
<accession>A0AAW3VDJ8</accession>
<dbReference type="GO" id="GO:0004519">
    <property type="term" value="F:endonuclease activity"/>
    <property type="evidence" value="ECO:0007669"/>
    <property type="project" value="UniProtKB-KW"/>
</dbReference>
<dbReference type="CDD" id="cd20736">
    <property type="entry name" value="PoNe_Nuclease"/>
    <property type="match status" value="1"/>
</dbReference>
<name>A0AAW3VDJ8_ACILW</name>
<dbReference type="NCBIfam" id="NF009150">
    <property type="entry name" value="PRK12497.1-3"/>
    <property type="match status" value="1"/>
</dbReference>
<dbReference type="NCBIfam" id="TIGR00252">
    <property type="entry name" value="YraN family protein"/>
    <property type="match status" value="1"/>
</dbReference>
<reference evidence="3 4" key="1">
    <citation type="submission" date="2020-08" db="EMBL/GenBank/DDBJ databases">
        <title>Functional genomics of gut bacteria from endangered species of beetles.</title>
        <authorList>
            <person name="Carlos-Shanley C."/>
        </authorList>
    </citation>
    <scope>NUCLEOTIDE SEQUENCE [LARGE SCALE GENOMIC DNA]</scope>
    <source>
        <strain evidence="3 4">S00127</strain>
    </source>
</reference>
<dbReference type="InterPro" id="IPR003509">
    <property type="entry name" value="UPF0102_YraN-like"/>
</dbReference>
<comment type="similarity">
    <text evidence="1 2">Belongs to the UPF0102 family.</text>
</comment>
<comment type="caution">
    <text evidence="3">The sequence shown here is derived from an EMBL/GenBank/DDBJ whole genome shotgun (WGS) entry which is preliminary data.</text>
</comment>
<dbReference type="SUPFAM" id="SSF52980">
    <property type="entry name" value="Restriction endonuclease-like"/>
    <property type="match status" value="1"/>
</dbReference>
<dbReference type="Pfam" id="PF02021">
    <property type="entry name" value="UPF0102"/>
    <property type="match status" value="1"/>
</dbReference>
<dbReference type="HAMAP" id="MF_00048">
    <property type="entry name" value="UPF0102"/>
    <property type="match status" value="1"/>
</dbReference>
<proteinExistence type="inferred from homology"/>
<keyword evidence="3" id="KW-0255">Endonuclease</keyword>
<evidence type="ECO:0000256" key="2">
    <source>
        <dbReference type="HAMAP-Rule" id="MF_00048"/>
    </source>
</evidence>
<organism evidence="3 4">
    <name type="scientific">Acinetobacter lwoffii</name>
    <dbReference type="NCBI Taxonomy" id="28090"/>
    <lineage>
        <taxon>Bacteria</taxon>
        <taxon>Pseudomonadati</taxon>
        <taxon>Pseudomonadota</taxon>
        <taxon>Gammaproteobacteria</taxon>
        <taxon>Moraxellales</taxon>
        <taxon>Moraxellaceae</taxon>
        <taxon>Acinetobacter</taxon>
    </lineage>
</organism>
<dbReference type="AlphaFoldDB" id="A0AAW3VDJ8"/>
<dbReference type="EMBL" id="JACHLA010000002">
    <property type="protein sequence ID" value="MBB6362441.1"/>
    <property type="molecule type" value="Genomic_DNA"/>
</dbReference>
<dbReference type="PANTHER" id="PTHR34039:SF1">
    <property type="entry name" value="UPF0102 PROTEIN YRAN"/>
    <property type="match status" value="1"/>
</dbReference>
<keyword evidence="3" id="KW-0378">Hydrolase</keyword>
<dbReference type="InterPro" id="IPR011335">
    <property type="entry name" value="Restrct_endonuc-II-like"/>
</dbReference>
<evidence type="ECO:0000313" key="4">
    <source>
        <dbReference type="Proteomes" id="UP000548425"/>
    </source>
</evidence>
<protein>
    <recommendedName>
        <fullName evidence="2">UPF0102 protein HNP34_000537</fullName>
    </recommendedName>
</protein>
<dbReference type="Gene3D" id="3.40.1350.10">
    <property type="match status" value="1"/>
</dbReference>
<dbReference type="GO" id="GO:0003676">
    <property type="term" value="F:nucleic acid binding"/>
    <property type="evidence" value="ECO:0007669"/>
    <property type="project" value="InterPro"/>
</dbReference>
<dbReference type="PANTHER" id="PTHR34039">
    <property type="entry name" value="UPF0102 PROTEIN YRAN"/>
    <property type="match status" value="1"/>
</dbReference>
<keyword evidence="3" id="KW-0540">Nuclease</keyword>
<evidence type="ECO:0000313" key="3">
    <source>
        <dbReference type="EMBL" id="MBB6362441.1"/>
    </source>
</evidence>
<evidence type="ECO:0000256" key="1">
    <source>
        <dbReference type="ARBA" id="ARBA00006738"/>
    </source>
</evidence>
<dbReference type="InterPro" id="IPR011856">
    <property type="entry name" value="tRNA_endonuc-like_dom_sf"/>
</dbReference>